<dbReference type="RefSeq" id="WP_143733176.1">
    <property type="nucleotide sequence ID" value="NZ_RYFG02000024.1"/>
</dbReference>
<organism evidence="2 3">
    <name type="scientific">Candidatus Methylobacter oryzae</name>
    <dbReference type="NCBI Taxonomy" id="2497749"/>
    <lineage>
        <taxon>Bacteria</taxon>
        <taxon>Pseudomonadati</taxon>
        <taxon>Pseudomonadota</taxon>
        <taxon>Gammaproteobacteria</taxon>
        <taxon>Methylococcales</taxon>
        <taxon>Methylococcaceae</taxon>
        <taxon>Methylobacter</taxon>
    </lineage>
</organism>
<feature type="transmembrane region" description="Helical" evidence="1">
    <location>
        <begin position="69"/>
        <end position="90"/>
    </location>
</feature>
<keyword evidence="3" id="KW-1185">Reference proteome</keyword>
<dbReference type="EMBL" id="RYFG02000024">
    <property type="protein sequence ID" value="TRX00905.1"/>
    <property type="molecule type" value="Genomic_DNA"/>
</dbReference>
<evidence type="ECO:0000256" key="1">
    <source>
        <dbReference type="SAM" id="Phobius"/>
    </source>
</evidence>
<keyword evidence="1" id="KW-1133">Transmembrane helix</keyword>
<accession>A0ABY3CI13</accession>
<gene>
    <name evidence="2" type="ORF">EKO24_004705</name>
</gene>
<feature type="transmembrane region" description="Helical" evidence="1">
    <location>
        <begin position="219"/>
        <end position="240"/>
    </location>
</feature>
<keyword evidence="1" id="KW-0472">Membrane</keyword>
<proteinExistence type="predicted"/>
<protein>
    <submittedName>
        <fullName evidence="2">Zinc ribbon domain-containing protein</fullName>
    </submittedName>
</protein>
<comment type="caution">
    <text evidence="2">The sequence shown here is derived from an EMBL/GenBank/DDBJ whole genome shotgun (WGS) entry which is preliminary data.</text>
</comment>
<evidence type="ECO:0000313" key="2">
    <source>
        <dbReference type="EMBL" id="TRX00905.1"/>
    </source>
</evidence>
<dbReference type="Proteomes" id="UP000733744">
    <property type="component" value="Unassembled WGS sequence"/>
</dbReference>
<keyword evidence="1" id="KW-0812">Transmembrane</keyword>
<name>A0ABY3CI13_9GAMM</name>
<evidence type="ECO:0000313" key="3">
    <source>
        <dbReference type="Proteomes" id="UP000733744"/>
    </source>
</evidence>
<reference evidence="2 3" key="1">
    <citation type="journal article" date="2019" name="Antonie Van Leeuwenhoek">
        <title>Description of 'Ca. Methylobacter oryzae' KRF1, a novel species from the environmentally important Methylobacter clade 2.</title>
        <authorList>
            <person name="Khatri K."/>
            <person name="Mohite J.A."/>
            <person name="Pandit P.S."/>
            <person name="Bahulikar R."/>
            <person name="Rahalkar M.C."/>
        </authorList>
    </citation>
    <scope>NUCLEOTIDE SEQUENCE [LARGE SCALE GENOMIC DNA]</scope>
    <source>
        <strain evidence="2 3">KRF1</strain>
    </source>
</reference>
<sequence>MNCPKCRHELQVPSEICPHCGIVFAKYRKYHPEQADRPAVQAPIVTLYEEDTARPLMQLLFYEARQPTLAYFSGGLIIFIGLIIWSWQLISASIESNAVGNSLLHNVNLPFHEAGHIIFRPFGAFITSLGGTLGQLLMPSICAGVLLIKTRDPFGASVALWWVGENFLDIAPYMNDARAGQLPLLGGNFGHSAPYGFHDWQYLLTESGLLQYDHLLAKAVFALGTVIMLLSLLWGGLLLFKRYKAWRCSY</sequence>